<feature type="region of interest" description="Disordered" evidence="3">
    <location>
        <begin position="106"/>
        <end position="158"/>
    </location>
</feature>
<evidence type="ECO:0000256" key="1">
    <source>
        <dbReference type="ARBA" id="ARBA00022737"/>
    </source>
</evidence>
<dbReference type="GO" id="GO:0005576">
    <property type="term" value="C:extracellular region"/>
    <property type="evidence" value="ECO:0007669"/>
    <property type="project" value="InterPro"/>
</dbReference>
<dbReference type="Gene3D" id="3.50.4.10">
    <property type="entry name" value="Hepatocyte Growth Factor"/>
    <property type="match status" value="2"/>
</dbReference>
<feature type="compositionally biased region" description="Low complexity" evidence="3">
    <location>
        <begin position="145"/>
        <end position="158"/>
    </location>
</feature>
<dbReference type="InterPro" id="IPR000177">
    <property type="entry name" value="Apple"/>
</dbReference>
<keyword evidence="1" id="KW-0677">Repeat</keyword>
<gene>
    <name evidence="5" type="ORF">ATB98_24515</name>
</gene>
<evidence type="ECO:0000256" key="3">
    <source>
        <dbReference type="SAM" id="MobiDB-lite"/>
    </source>
</evidence>
<dbReference type="Pfam" id="PF14295">
    <property type="entry name" value="PAN_4"/>
    <property type="match status" value="1"/>
</dbReference>
<accession>A0A178YA01</accession>
<feature type="domain" description="Apple" evidence="4">
    <location>
        <begin position="171"/>
        <end position="249"/>
    </location>
</feature>
<dbReference type="Pfam" id="PF00024">
    <property type="entry name" value="PAN_1"/>
    <property type="match status" value="1"/>
</dbReference>
<dbReference type="AlphaFoldDB" id="A0A178YA01"/>
<comment type="caution">
    <text evidence="5">The sequence shown here is derived from an EMBL/GenBank/DDBJ whole genome shotgun (WGS) entry which is preliminary data.</text>
</comment>
<reference evidence="5 6" key="1">
    <citation type="submission" date="2015-11" db="EMBL/GenBank/DDBJ databases">
        <title>Ensifer anhuiense sp. nov., an effective nitrogen fixation bacterium with Glycine soja.</title>
        <authorList>
            <person name="Yan H."/>
            <person name="Chen W."/>
        </authorList>
    </citation>
    <scope>NUCLEOTIDE SEQUENCE [LARGE SCALE GENOMIC DNA]</scope>
    <source>
        <strain evidence="5 6">LMG 7837</strain>
    </source>
</reference>
<dbReference type="EMBL" id="LNQB01000077">
    <property type="protein sequence ID" value="OAP43555.1"/>
    <property type="molecule type" value="Genomic_DNA"/>
</dbReference>
<evidence type="ECO:0000313" key="6">
    <source>
        <dbReference type="Proteomes" id="UP000078507"/>
    </source>
</evidence>
<feature type="compositionally biased region" description="Polar residues" evidence="3">
    <location>
        <begin position="108"/>
        <end position="123"/>
    </location>
</feature>
<keyword evidence="2" id="KW-1015">Disulfide bond</keyword>
<organism evidence="5 6">
    <name type="scientific">Sinorhizobium saheli</name>
    <dbReference type="NCBI Taxonomy" id="36856"/>
    <lineage>
        <taxon>Bacteria</taxon>
        <taxon>Pseudomonadati</taxon>
        <taxon>Pseudomonadota</taxon>
        <taxon>Alphaproteobacteria</taxon>
        <taxon>Hyphomicrobiales</taxon>
        <taxon>Rhizobiaceae</taxon>
        <taxon>Sinorhizobium/Ensifer group</taxon>
        <taxon>Sinorhizobium</taxon>
    </lineage>
</organism>
<dbReference type="GO" id="GO:0006508">
    <property type="term" value="P:proteolysis"/>
    <property type="evidence" value="ECO:0007669"/>
    <property type="project" value="InterPro"/>
</dbReference>
<evidence type="ECO:0000259" key="4">
    <source>
        <dbReference type="PROSITE" id="PS50948"/>
    </source>
</evidence>
<feature type="compositionally biased region" description="Polar residues" evidence="3">
    <location>
        <begin position="131"/>
        <end position="144"/>
    </location>
</feature>
<dbReference type="SMART" id="SM00223">
    <property type="entry name" value="APPLE"/>
    <property type="match status" value="1"/>
</dbReference>
<dbReference type="CDD" id="cd01100">
    <property type="entry name" value="APPLE_Factor_XI_like"/>
    <property type="match status" value="2"/>
</dbReference>
<dbReference type="SUPFAM" id="SSF57414">
    <property type="entry name" value="Hairpin loop containing domain-like"/>
    <property type="match status" value="1"/>
</dbReference>
<keyword evidence="6" id="KW-1185">Reference proteome</keyword>
<evidence type="ECO:0000256" key="2">
    <source>
        <dbReference type="ARBA" id="ARBA00023157"/>
    </source>
</evidence>
<sequence length="352" mass="37460">MALLIADDVHEKRLSTFIPAGKACYSACAFIFLAGVERQVDGELGVHQISSESNDLVSAQLSISDIIDMLARFDTPAEVMTTMFKTPPSQMHVFSSEEIGRYKLNRKGSASASTEPAPSNPTVTLEGAPPSTANSNSDTASEPSGQQLAAANPAPAGLGQSEKLSAIEEFARKPTRIAVYTGLDLFGDDLATKRTIDLAECARSCLEMNGTCKAFTFNANPKIVRGPNCFLKADEGRADGNAVAISGKFLASADPDPTSFSMGTIDPKRALFEDVDLPGGDIGVRPSISNATPLQCRLACIDNDRCVAFTYIKKKRECWMKGAVGTPLFKSGMISGVKTFQTFAPARIIGLD</sequence>
<evidence type="ECO:0000313" key="5">
    <source>
        <dbReference type="EMBL" id="OAP43555.1"/>
    </source>
</evidence>
<proteinExistence type="predicted"/>
<dbReference type="Proteomes" id="UP000078507">
    <property type="component" value="Unassembled WGS sequence"/>
</dbReference>
<dbReference type="InterPro" id="IPR003609">
    <property type="entry name" value="Pan_app"/>
</dbReference>
<dbReference type="PROSITE" id="PS50948">
    <property type="entry name" value="PAN"/>
    <property type="match status" value="1"/>
</dbReference>
<dbReference type="OrthoDB" id="1522627at2"/>
<name>A0A178YA01_SINSA</name>
<protein>
    <recommendedName>
        <fullName evidence="4">Apple domain-containing protein</fullName>
    </recommendedName>
</protein>